<protein>
    <recommendedName>
        <fullName evidence="1">Amidase domain-containing protein</fullName>
    </recommendedName>
</protein>
<dbReference type="EMBL" id="KJ605395">
    <property type="protein sequence ID" value="AIU93813.1"/>
    <property type="molecule type" value="Genomic_DNA"/>
</dbReference>
<dbReference type="InterPro" id="IPR023631">
    <property type="entry name" value="Amidase_dom"/>
</dbReference>
<dbReference type="AlphaFoldDB" id="A0A097SQJ8"/>
<keyword evidence="2" id="KW-0614">Plasmid</keyword>
<reference evidence="2" key="1">
    <citation type="submission" date="2014-03" db="EMBL/GenBank/DDBJ databases">
        <authorList>
            <person name="Zhang G."/>
            <person name="Zhu L."/>
            <person name="Fang P."/>
        </authorList>
    </citation>
    <scope>NUCLEOTIDE SEQUENCE</scope>
    <source>
        <strain evidence="2">NS1</strain>
        <plasmid evidence="2">pNSL1</plasmid>
    </source>
</reference>
<evidence type="ECO:0000313" key="2">
    <source>
        <dbReference type="EMBL" id="AIU93813.1"/>
    </source>
</evidence>
<accession>A0A097SQJ8</accession>
<organism evidence="2">
    <name type="scientific">Rhodococcus sp. NS1</name>
    <dbReference type="NCBI Taxonomy" id="402236"/>
    <lineage>
        <taxon>Bacteria</taxon>
        <taxon>Bacillati</taxon>
        <taxon>Actinomycetota</taxon>
        <taxon>Actinomycetes</taxon>
        <taxon>Mycobacteriales</taxon>
        <taxon>Nocardiaceae</taxon>
        <taxon>Rhodococcus</taxon>
    </lineage>
</organism>
<dbReference type="SUPFAM" id="SSF75304">
    <property type="entry name" value="Amidase signature (AS) enzymes"/>
    <property type="match status" value="1"/>
</dbReference>
<dbReference type="PANTHER" id="PTHR46310">
    <property type="entry name" value="AMIDASE 1"/>
    <property type="match status" value="1"/>
</dbReference>
<geneLocation type="plasmid" evidence="2">
    <name>pNSL1</name>
</geneLocation>
<dbReference type="PANTHER" id="PTHR46310:SF7">
    <property type="entry name" value="AMIDASE 1"/>
    <property type="match status" value="1"/>
</dbReference>
<evidence type="ECO:0000259" key="1">
    <source>
        <dbReference type="Pfam" id="PF01425"/>
    </source>
</evidence>
<dbReference type="InterPro" id="IPR036928">
    <property type="entry name" value="AS_sf"/>
</dbReference>
<gene>
    <name evidence="2" type="ORF">LRS1606.379</name>
</gene>
<feature type="domain" description="Amidase" evidence="1">
    <location>
        <begin position="27"/>
        <end position="198"/>
    </location>
</feature>
<proteinExistence type="predicted"/>
<sequence length="409" mass="42399">MPTTASGTGVDTAIWRVIGDPLVTAPTKGELSGCRIAVKDIFAVAGFAIGAGNPTWLSQAQPEPEHAEVVSRLIQEGADVIGVTQTDELACGLFGINPYYGTPPNPMAHGRVPGGSTSGSASAVALGLADIGLGTDTAGSVRVPASYCALYSMRPTHGIVSNVGRLALAPSFDTVGWITRTPQMLTRVSRVLLPPQRTKPIEQLLMALDLFDLVDSALQLQIQDATRHWADQMGISLQTKSSTFAIDLGKWTEAMGVIQASEMWRIYGGWLRANPSAVSPRVATALGTGENIPTDYLVWARDTLSQARITLAELIPPGTALIHPAAPTPAPSPETANSDIELQAASTILTCAASVAGLPVLTVPAIQSAGGPIGLSFVCAPGSDRALIAALPGQREILAAPHLSTPGSA</sequence>
<dbReference type="Gene3D" id="3.90.1300.10">
    <property type="entry name" value="Amidase signature (AS) domain"/>
    <property type="match status" value="1"/>
</dbReference>
<name>A0A097SQJ8_9NOCA</name>
<dbReference type="Pfam" id="PF01425">
    <property type="entry name" value="Amidase"/>
    <property type="match status" value="1"/>
</dbReference>